<dbReference type="Proteomes" id="UP000826195">
    <property type="component" value="Unassembled WGS sequence"/>
</dbReference>
<proteinExistence type="predicted"/>
<dbReference type="AlphaFoldDB" id="A0AAV7I0K2"/>
<dbReference type="EMBL" id="JAHXZJ010002609">
    <property type="protein sequence ID" value="KAH0540717.1"/>
    <property type="molecule type" value="Genomic_DNA"/>
</dbReference>
<gene>
    <name evidence="1" type="ORF">KQX54_019389</name>
</gene>
<comment type="caution">
    <text evidence="1">The sequence shown here is derived from an EMBL/GenBank/DDBJ whole genome shotgun (WGS) entry which is preliminary data.</text>
</comment>
<evidence type="ECO:0000313" key="1">
    <source>
        <dbReference type="EMBL" id="KAH0540717.1"/>
    </source>
</evidence>
<evidence type="ECO:0000313" key="2">
    <source>
        <dbReference type="Proteomes" id="UP000826195"/>
    </source>
</evidence>
<protein>
    <submittedName>
        <fullName evidence="1">Uncharacterized protein</fullName>
    </submittedName>
</protein>
<accession>A0AAV7I0K2</accession>
<reference evidence="1 2" key="1">
    <citation type="journal article" date="2021" name="J. Hered.">
        <title>A chromosome-level genome assembly of the parasitoid wasp, Cotesia glomerata (Hymenoptera: Braconidae).</title>
        <authorList>
            <person name="Pinto B.J."/>
            <person name="Weis J.J."/>
            <person name="Gamble T."/>
            <person name="Ode P.J."/>
            <person name="Paul R."/>
            <person name="Zaspel J.M."/>
        </authorList>
    </citation>
    <scope>NUCLEOTIDE SEQUENCE [LARGE SCALE GENOMIC DNA]</scope>
    <source>
        <strain evidence="1">CgM1</strain>
    </source>
</reference>
<name>A0AAV7I0K2_COTGL</name>
<sequence length="78" mass="8943">MPIRGALFNTYVLGSTSLRRARWLRMSSTWFQAERYHYAIDEQLTSGIGSARVIDPANLNLPPCLDVDLEYIKYLCFG</sequence>
<organism evidence="1 2">
    <name type="scientific">Cotesia glomerata</name>
    <name type="common">Lepidopteran parasitic wasp</name>
    <name type="synonym">Apanteles glomeratus</name>
    <dbReference type="NCBI Taxonomy" id="32391"/>
    <lineage>
        <taxon>Eukaryota</taxon>
        <taxon>Metazoa</taxon>
        <taxon>Ecdysozoa</taxon>
        <taxon>Arthropoda</taxon>
        <taxon>Hexapoda</taxon>
        <taxon>Insecta</taxon>
        <taxon>Pterygota</taxon>
        <taxon>Neoptera</taxon>
        <taxon>Endopterygota</taxon>
        <taxon>Hymenoptera</taxon>
        <taxon>Apocrita</taxon>
        <taxon>Ichneumonoidea</taxon>
        <taxon>Braconidae</taxon>
        <taxon>Microgastrinae</taxon>
        <taxon>Cotesia</taxon>
    </lineage>
</organism>
<keyword evidence="2" id="KW-1185">Reference proteome</keyword>